<dbReference type="EMBL" id="JAJFAZ020000006">
    <property type="protein sequence ID" value="KAI5323423.1"/>
    <property type="molecule type" value="Genomic_DNA"/>
</dbReference>
<name>A0AAD4YWN9_PRUDU</name>
<gene>
    <name evidence="1" type="ORF">L3X38_032495</name>
</gene>
<comment type="caution">
    <text evidence="1">The sequence shown here is derived from an EMBL/GenBank/DDBJ whole genome shotgun (WGS) entry which is preliminary data.</text>
</comment>
<protein>
    <submittedName>
        <fullName evidence="1">Uncharacterized protein</fullName>
    </submittedName>
</protein>
<organism evidence="1 2">
    <name type="scientific">Prunus dulcis</name>
    <name type="common">Almond</name>
    <name type="synonym">Amygdalus dulcis</name>
    <dbReference type="NCBI Taxonomy" id="3755"/>
    <lineage>
        <taxon>Eukaryota</taxon>
        <taxon>Viridiplantae</taxon>
        <taxon>Streptophyta</taxon>
        <taxon>Embryophyta</taxon>
        <taxon>Tracheophyta</taxon>
        <taxon>Spermatophyta</taxon>
        <taxon>Magnoliopsida</taxon>
        <taxon>eudicotyledons</taxon>
        <taxon>Gunneridae</taxon>
        <taxon>Pentapetalae</taxon>
        <taxon>rosids</taxon>
        <taxon>fabids</taxon>
        <taxon>Rosales</taxon>
        <taxon>Rosaceae</taxon>
        <taxon>Amygdaloideae</taxon>
        <taxon>Amygdaleae</taxon>
        <taxon>Prunus</taxon>
    </lineage>
</organism>
<evidence type="ECO:0000313" key="1">
    <source>
        <dbReference type="EMBL" id="KAI5323423.1"/>
    </source>
</evidence>
<evidence type="ECO:0000313" key="2">
    <source>
        <dbReference type="Proteomes" id="UP001054821"/>
    </source>
</evidence>
<sequence>MFHRLQDFWEVLEFRATKQIIRHHNSRQSRIDTNRTEEKRLNKDYTCYDLSIDVFDGLHHEVLGLCLCIDGPGIPAIKKYFECSDRGRQTMEFGFPPSVKLVRIA</sequence>
<proteinExistence type="predicted"/>
<keyword evidence="2" id="KW-1185">Reference proteome</keyword>
<dbReference type="Proteomes" id="UP001054821">
    <property type="component" value="Chromosome 6"/>
</dbReference>
<accession>A0AAD4YWN9</accession>
<reference evidence="1 2" key="1">
    <citation type="journal article" date="2022" name="G3 (Bethesda)">
        <title>Whole-genome sequence and methylome profiling of the almond [Prunus dulcis (Mill.) D.A. Webb] cultivar 'Nonpareil'.</title>
        <authorList>
            <person name="D'Amico-Willman K.M."/>
            <person name="Ouma W.Z."/>
            <person name="Meulia T."/>
            <person name="Sideli G.M."/>
            <person name="Gradziel T.M."/>
            <person name="Fresnedo-Ramirez J."/>
        </authorList>
    </citation>
    <scope>NUCLEOTIDE SEQUENCE [LARGE SCALE GENOMIC DNA]</scope>
    <source>
        <strain evidence="1">Clone GOH B32 T37-40</strain>
    </source>
</reference>
<dbReference type="AlphaFoldDB" id="A0AAD4YWN9"/>